<name>A0A9D9EHT6_9BACT</name>
<proteinExistence type="predicted"/>
<feature type="signal peptide" evidence="1">
    <location>
        <begin position="1"/>
        <end position="19"/>
    </location>
</feature>
<dbReference type="EMBL" id="JADIMQ010000017">
    <property type="protein sequence ID" value="MBO8447859.1"/>
    <property type="molecule type" value="Genomic_DNA"/>
</dbReference>
<dbReference type="AlphaFoldDB" id="A0A9D9EHT6"/>
<comment type="caution">
    <text evidence="2">The sequence shown here is derived from an EMBL/GenBank/DDBJ whole genome shotgun (WGS) entry which is preliminary data.</text>
</comment>
<evidence type="ECO:0000313" key="2">
    <source>
        <dbReference type="EMBL" id="MBO8447859.1"/>
    </source>
</evidence>
<evidence type="ECO:0000313" key="3">
    <source>
        <dbReference type="Proteomes" id="UP000810252"/>
    </source>
</evidence>
<dbReference type="Pfam" id="PF12099">
    <property type="entry name" value="DUF3575"/>
    <property type="match status" value="1"/>
</dbReference>
<keyword evidence="1" id="KW-0732">Signal</keyword>
<feature type="chain" id="PRO_5039265212" evidence="1">
    <location>
        <begin position="20"/>
        <end position="412"/>
    </location>
</feature>
<dbReference type="Proteomes" id="UP000810252">
    <property type="component" value="Unassembled WGS sequence"/>
</dbReference>
<accession>A0A9D9EHT6</accession>
<sequence>MVCVFLVSFLACTATYASYGPDARTEVAEGAILFRFVPGRLMFYYDYRENSHAIRKADSLIAANLGRISSGEAVVKIRGYCTSWDSDARNRASARNRSNQVKSWYIVHSGMKEEWFRTENSIRPDTVYTGGCGDLVALLYVESLEKDTGSAGARGTSQDSIARLEKDPLPRLEGMTGGKICHEIPVGTIHTAPLRPAAAGVAEKPDATEKAGYGADAAKEDRYAGQPAGTKEMRFRNPLKFNIKTNLLYDAVGFPSLEVEIPLGYKWSLNLEGAVAWWSSYKKDNFYQLDLLSPEVRRWFGQKSRWHGHYIGAFGMLGLYDLEWKGGRGYQGEYWAAGLSYGYMFPIARKLSLEAGIGLGFLQTGYEEYLPQDGHYVYQQSSRTSYWGPVKLKLGLVWRIGDTPAEKRRAGL</sequence>
<organism evidence="2 3">
    <name type="scientific">Candidatus Cryptobacteroides merdigallinarum</name>
    <dbReference type="NCBI Taxonomy" id="2840770"/>
    <lineage>
        <taxon>Bacteria</taxon>
        <taxon>Pseudomonadati</taxon>
        <taxon>Bacteroidota</taxon>
        <taxon>Bacteroidia</taxon>
        <taxon>Bacteroidales</taxon>
        <taxon>Candidatus Cryptobacteroides</taxon>
    </lineage>
</organism>
<evidence type="ECO:0000256" key="1">
    <source>
        <dbReference type="SAM" id="SignalP"/>
    </source>
</evidence>
<reference evidence="2" key="1">
    <citation type="submission" date="2020-10" db="EMBL/GenBank/DDBJ databases">
        <authorList>
            <person name="Gilroy R."/>
        </authorList>
    </citation>
    <scope>NUCLEOTIDE SEQUENCE</scope>
    <source>
        <strain evidence="2">20514</strain>
    </source>
</reference>
<reference evidence="2" key="2">
    <citation type="journal article" date="2021" name="PeerJ">
        <title>Extensive microbial diversity within the chicken gut microbiome revealed by metagenomics and culture.</title>
        <authorList>
            <person name="Gilroy R."/>
            <person name="Ravi A."/>
            <person name="Getino M."/>
            <person name="Pursley I."/>
            <person name="Horton D.L."/>
            <person name="Alikhan N.F."/>
            <person name="Baker D."/>
            <person name="Gharbi K."/>
            <person name="Hall N."/>
            <person name="Watson M."/>
            <person name="Adriaenssens E.M."/>
            <person name="Foster-Nyarko E."/>
            <person name="Jarju S."/>
            <person name="Secka A."/>
            <person name="Antonio M."/>
            <person name="Oren A."/>
            <person name="Chaudhuri R.R."/>
            <person name="La Ragione R."/>
            <person name="Hildebrand F."/>
            <person name="Pallen M.J."/>
        </authorList>
    </citation>
    <scope>NUCLEOTIDE SEQUENCE</scope>
    <source>
        <strain evidence="2">20514</strain>
    </source>
</reference>
<gene>
    <name evidence="2" type="ORF">IAC29_01140</name>
</gene>
<dbReference type="InterPro" id="IPR021958">
    <property type="entry name" value="DUF3575"/>
</dbReference>
<protein>
    <submittedName>
        <fullName evidence="2">DUF3575 domain-containing protein</fullName>
    </submittedName>
</protein>